<dbReference type="Pfam" id="PF12911">
    <property type="entry name" value="OppC_N"/>
    <property type="match status" value="1"/>
</dbReference>
<evidence type="ECO:0000313" key="12">
    <source>
        <dbReference type="EMBL" id="MDR6100442.1"/>
    </source>
</evidence>
<dbReference type="PROSITE" id="PS50928">
    <property type="entry name" value="ABC_TM1"/>
    <property type="match status" value="1"/>
</dbReference>
<feature type="transmembrane region" description="Helical" evidence="9">
    <location>
        <begin position="237"/>
        <end position="262"/>
    </location>
</feature>
<comment type="similarity">
    <text evidence="9">Belongs to the binding-protein-dependent transport system permease family.</text>
</comment>
<dbReference type="GO" id="GO:0015833">
    <property type="term" value="P:peptide transport"/>
    <property type="evidence" value="ECO:0007669"/>
    <property type="project" value="UniProtKB-KW"/>
</dbReference>
<organism evidence="12 13">
    <name type="scientific">Agrobacterium larrymoorei</name>
    <dbReference type="NCBI Taxonomy" id="160699"/>
    <lineage>
        <taxon>Bacteria</taxon>
        <taxon>Pseudomonadati</taxon>
        <taxon>Pseudomonadota</taxon>
        <taxon>Alphaproteobacteria</taxon>
        <taxon>Hyphomicrobiales</taxon>
        <taxon>Rhizobiaceae</taxon>
        <taxon>Rhizobium/Agrobacterium group</taxon>
        <taxon>Agrobacterium</taxon>
    </lineage>
</organism>
<dbReference type="RefSeq" id="WP_309769507.1">
    <property type="nucleotide sequence ID" value="NZ_JAVIZC010000001.1"/>
</dbReference>
<gene>
    <name evidence="12" type="ORF">QE369_000620</name>
</gene>
<feature type="transmembrane region" description="Helical" evidence="9">
    <location>
        <begin position="112"/>
        <end position="130"/>
    </location>
</feature>
<dbReference type="PANTHER" id="PTHR43386:SF1">
    <property type="entry name" value="D,D-DIPEPTIDE TRANSPORT SYSTEM PERMEASE PROTEIN DDPC-RELATED"/>
    <property type="match status" value="1"/>
</dbReference>
<evidence type="ECO:0000256" key="8">
    <source>
        <dbReference type="ARBA" id="ARBA00023136"/>
    </source>
</evidence>
<proteinExistence type="inferred from homology"/>
<feature type="domain" description="ABC transmembrane type-1" evidence="11">
    <location>
        <begin position="73"/>
        <end position="263"/>
    </location>
</feature>
<keyword evidence="7 9" id="KW-1133">Transmembrane helix</keyword>
<evidence type="ECO:0000256" key="2">
    <source>
        <dbReference type="ARBA" id="ARBA00022448"/>
    </source>
</evidence>
<dbReference type="InterPro" id="IPR025966">
    <property type="entry name" value="OppC_N"/>
</dbReference>
<dbReference type="InterPro" id="IPR050366">
    <property type="entry name" value="BP-dependent_transpt_permease"/>
</dbReference>
<dbReference type="SUPFAM" id="SSF161098">
    <property type="entry name" value="MetI-like"/>
    <property type="match status" value="1"/>
</dbReference>
<keyword evidence="2 9" id="KW-0813">Transport</keyword>
<dbReference type="PANTHER" id="PTHR43386">
    <property type="entry name" value="OLIGOPEPTIDE TRANSPORT SYSTEM PERMEASE PROTEIN APPC"/>
    <property type="match status" value="1"/>
</dbReference>
<evidence type="ECO:0000256" key="7">
    <source>
        <dbReference type="ARBA" id="ARBA00022989"/>
    </source>
</evidence>
<feature type="region of interest" description="Disordered" evidence="10">
    <location>
        <begin position="276"/>
        <end position="295"/>
    </location>
</feature>
<dbReference type="GO" id="GO:0005886">
    <property type="term" value="C:plasma membrane"/>
    <property type="evidence" value="ECO:0007669"/>
    <property type="project" value="UniProtKB-SubCell"/>
</dbReference>
<name>A0AAJ2B994_9HYPH</name>
<dbReference type="CDD" id="cd06261">
    <property type="entry name" value="TM_PBP2"/>
    <property type="match status" value="1"/>
</dbReference>
<keyword evidence="8 9" id="KW-0472">Membrane</keyword>
<keyword evidence="4 9" id="KW-0812">Transmembrane</keyword>
<dbReference type="Pfam" id="PF00528">
    <property type="entry name" value="BPD_transp_1"/>
    <property type="match status" value="1"/>
</dbReference>
<dbReference type="GO" id="GO:0015031">
    <property type="term" value="P:protein transport"/>
    <property type="evidence" value="ECO:0007669"/>
    <property type="project" value="UniProtKB-KW"/>
</dbReference>
<keyword evidence="3" id="KW-1003">Cell membrane</keyword>
<feature type="transmembrane region" description="Helical" evidence="9">
    <location>
        <begin position="12"/>
        <end position="33"/>
    </location>
</feature>
<reference evidence="12" key="1">
    <citation type="submission" date="2023-08" db="EMBL/GenBank/DDBJ databases">
        <title>Functional and genomic diversity of the sorghum phyllosphere microbiome.</title>
        <authorList>
            <person name="Shade A."/>
        </authorList>
    </citation>
    <scope>NUCLEOTIDE SEQUENCE</scope>
    <source>
        <strain evidence="12">SORGH_AS_0974</strain>
    </source>
</reference>
<evidence type="ECO:0000256" key="6">
    <source>
        <dbReference type="ARBA" id="ARBA00022927"/>
    </source>
</evidence>
<dbReference type="Proteomes" id="UP001255601">
    <property type="component" value="Unassembled WGS sequence"/>
</dbReference>
<evidence type="ECO:0000256" key="1">
    <source>
        <dbReference type="ARBA" id="ARBA00004651"/>
    </source>
</evidence>
<evidence type="ECO:0000256" key="10">
    <source>
        <dbReference type="SAM" id="MobiDB-lite"/>
    </source>
</evidence>
<protein>
    <submittedName>
        <fullName evidence="12">Peptide/nickel transport system permease protein</fullName>
    </submittedName>
</protein>
<sequence length="295" mass="31614">MSSLGHALRRPAAIIGFSLLFLQLVLIVFAPVLSPYSPVDADPLAALQPPSAIHWFGTDITGMDVLSRVIYATRINLLISVVSVAIAFLIGVPVGLLIGFYRGLPSGLAMRLFDFIQAFPIFVLGMALVAVMGQEIWNVAIVLAVLFIPIFARLIRAEVLSLRERPFVAAARCAGANDAEIMFRHLLPNALMPAMVQVSISIGMAILLTAGLSFIGAGVRMPVPEWGLMVSSGAQQMILGVWWVSLFPGLAIVISVLCFALLGDVLRDMLDPTKVSNPSRRQAVANDPVTAGETK</sequence>
<evidence type="ECO:0000259" key="11">
    <source>
        <dbReference type="PROSITE" id="PS50928"/>
    </source>
</evidence>
<dbReference type="GO" id="GO:0055085">
    <property type="term" value="P:transmembrane transport"/>
    <property type="evidence" value="ECO:0007669"/>
    <property type="project" value="InterPro"/>
</dbReference>
<evidence type="ECO:0000256" key="9">
    <source>
        <dbReference type="RuleBase" id="RU363032"/>
    </source>
</evidence>
<evidence type="ECO:0000313" key="13">
    <source>
        <dbReference type="Proteomes" id="UP001255601"/>
    </source>
</evidence>
<keyword evidence="6" id="KW-0653">Protein transport</keyword>
<feature type="transmembrane region" description="Helical" evidence="9">
    <location>
        <begin position="136"/>
        <end position="155"/>
    </location>
</feature>
<evidence type="ECO:0000256" key="3">
    <source>
        <dbReference type="ARBA" id="ARBA00022475"/>
    </source>
</evidence>
<dbReference type="AlphaFoldDB" id="A0AAJ2B994"/>
<evidence type="ECO:0000256" key="4">
    <source>
        <dbReference type="ARBA" id="ARBA00022692"/>
    </source>
</evidence>
<feature type="transmembrane region" description="Helical" evidence="9">
    <location>
        <begin position="77"/>
        <end position="100"/>
    </location>
</feature>
<comment type="caution">
    <text evidence="12">The sequence shown here is derived from an EMBL/GenBank/DDBJ whole genome shotgun (WGS) entry which is preliminary data.</text>
</comment>
<dbReference type="InterPro" id="IPR035906">
    <property type="entry name" value="MetI-like_sf"/>
</dbReference>
<accession>A0AAJ2B994</accession>
<comment type="subcellular location">
    <subcellularLocation>
        <location evidence="1 9">Cell membrane</location>
        <topology evidence="1 9">Multi-pass membrane protein</topology>
    </subcellularLocation>
</comment>
<dbReference type="InterPro" id="IPR000515">
    <property type="entry name" value="MetI-like"/>
</dbReference>
<feature type="transmembrane region" description="Helical" evidence="9">
    <location>
        <begin position="194"/>
        <end position="217"/>
    </location>
</feature>
<keyword evidence="5" id="KW-0571">Peptide transport</keyword>
<evidence type="ECO:0000256" key="5">
    <source>
        <dbReference type="ARBA" id="ARBA00022856"/>
    </source>
</evidence>
<dbReference type="EMBL" id="JAVIZC010000001">
    <property type="protein sequence ID" value="MDR6100442.1"/>
    <property type="molecule type" value="Genomic_DNA"/>
</dbReference>
<dbReference type="Gene3D" id="1.10.3720.10">
    <property type="entry name" value="MetI-like"/>
    <property type="match status" value="1"/>
</dbReference>